<protein>
    <submittedName>
        <fullName evidence="2">tRNA-guanine(15) transglycosylase-like domain-containing protein</fullName>
    </submittedName>
</protein>
<accession>A0AC34QVN9</accession>
<reference evidence="2" key="1">
    <citation type="submission" date="2022-11" db="UniProtKB">
        <authorList>
            <consortium name="WormBaseParasite"/>
        </authorList>
    </citation>
    <scope>IDENTIFICATION</scope>
</reference>
<organism evidence="1 2">
    <name type="scientific">Panagrolaimus sp. JU765</name>
    <dbReference type="NCBI Taxonomy" id="591449"/>
    <lineage>
        <taxon>Eukaryota</taxon>
        <taxon>Metazoa</taxon>
        <taxon>Ecdysozoa</taxon>
        <taxon>Nematoda</taxon>
        <taxon>Chromadorea</taxon>
        <taxon>Rhabditida</taxon>
        <taxon>Tylenchina</taxon>
        <taxon>Panagrolaimomorpha</taxon>
        <taxon>Panagrolaimoidea</taxon>
        <taxon>Panagrolaimidae</taxon>
        <taxon>Panagrolaimus</taxon>
    </lineage>
</organism>
<dbReference type="WBParaSite" id="JU765_v2.g19949.t6">
    <property type="protein sequence ID" value="JU765_v2.g19949.t6"/>
    <property type="gene ID" value="JU765_v2.g19949"/>
</dbReference>
<evidence type="ECO:0000313" key="1">
    <source>
        <dbReference type="Proteomes" id="UP000887576"/>
    </source>
</evidence>
<sequence length="548" mass="64424">MRVKLSVEKQTTTLGRLCKITEWGTYPEPVNIQTPGYLTYTRFGHIPNITWDVYRNEMKLKQRQIFQLTLGSFFDALEIIEKCSKDGIKQFCSMPNDSILHLTPHDSLKKIPSGFNNNKTMALWAKAGRRSFCSMPNDSILHLTPHDSLKKIPSGFNNNKTMALWAKAGRRSIDAKSYKNILEVCKVHSFICLNDYDTPKNCKPKRLGKSLFRTSEWNNEMYGKDDVNEAGFIVLNGGFSKQQRISNLKHFLPMNYSKSFSIDMMHFSQGNVDNKVDFDKDEIEELITDVVKELPSESPRLIEGAFNPQQILTFIKLGIDLFDSSYAILLADDCKAFKIGKEFINNGEFEILNIGDEIYKEDMSKLFDDCDCHTCKTFQKAYLRHLSETKEMLLPVLLTIHNLTEFDRIRKKRMDDIKLDRRYDWVGPPDKLSKIRPIKLRRVDNETEYEENYRKNREKLAEWNSNFWSKHNELFDKKKEEFRKEKKKELGRLGQITPADMSIFYKQFLNERAASLREYNNEWYRKNFSLLGPAIRVNWIRFRRLFKR</sequence>
<proteinExistence type="predicted"/>
<evidence type="ECO:0000313" key="2">
    <source>
        <dbReference type="WBParaSite" id="JU765_v2.g19949.t6"/>
    </source>
</evidence>
<name>A0AC34QVN9_9BILA</name>
<dbReference type="Proteomes" id="UP000887576">
    <property type="component" value="Unplaced"/>
</dbReference>